<name>A0A6G0ZQH0_APHCR</name>
<evidence type="ECO:0000313" key="2">
    <source>
        <dbReference type="Proteomes" id="UP000478052"/>
    </source>
</evidence>
<accession>A0A6G0ZQH0</accession>
<comment type="caution">
    <text evidence="1">The sequence shown here is derived from an EMBL/GenBank/DDBJ whole genome shotgun (WGS) entry which is preliminary data.</text>
</comment>
<dbReference type="AlphaFoldDB" id="A0A6G0ZQH0"/>
<organism evidence="1 2">
    <name type="scientific">Aphis craccivora</name>
    <name type="common">Cowpea aphid</name>
    <dbReference type="NCBI Taxonomy" id="307492"/>
    <lineage>
        <taxon>Eukaryota</taxon>
        <taxon>Metazoa</taxon>
        <taxon>Ecdysozoa</taxon>
        <taxon>Arthropoda</taxon>
        <taxon>Hexapoda</taxon>
        <taxon>Insecta</taxon>
        <taxon>Pterygota</taxon>
        <taxon>Neoptera</taxon>
        <taxon>Paraneoptera</taxon>
        <taxon>Hemiptera</taxon>
        <taxon>Sternorrhyncha</taxon>
        <taxon>Aphidomorpha</taxon>
        <taxon>Aphidoidea</taxon>
        <taxon>Aphididae</taxon>
        <taxon>Aphidini</taxon>
        <taxon>Aphis</taxon>
        <taxon>Aphis</taxon>
    </lineage>
</organism>
<dbReference type="OrthoDB" id="21128at2759"/>
<evidence type="ECO:0000313" key="1">
    <source>
        <dbReference type="EMBL" id="KAF0773852.1"/>
    </source>
</evidence>
<keyword evidence="2" id="KW-1185">Reference proteome</keyword>
<dbReference type="Proteomes" id="UP000478052">
    <property type="component" value="Unassembled WGS sequence"/>
</dbReference>
<sequence>MTIKTSLMKRIRNNSERSEECIDFTMIITSRNNAPITNFGGGFRCVSKYPWYIIQVKTFSNSFQKNREKQKKMTEKRDFLRKTSFRPNRFFFMIVIQKLITFTFLRNLSKTRKFTSNFEVEKSVPNDNDIYPQTILNICHYSKMIHTAPNVQQSGTHLPTFFFCQFP</sequence>
<proteinExistence type="predicted"/>
<dbReference type="EMBL" id="VUJU01000025">
    <property type="protein sequence ID" value="KAF0773852.1"/>
    <property type="molecule type" value="Genomic_DNA"/>
</dbReference>
<reference evidence="1 2" key="1">
    <citation type="submission" date="2019-08" db="EMBL/GenBank/DDBJ databases">
        <title>Whole genome of Aphis craccivora.</title>
        <authorList>
            <person name="Voronova N.V."/>
            <person name="Shulinski R.S."/>
            <person name="Bandarenka Y.V."/>
            <person name="Zhorov D.G."/>
            <person name="Warner D."/>
        </authorList>
    </citation>
    <scope>NUCLEOTIDE SEQUENCE [LARGE SCALE GENOMIC DNA]</scope>
    <source>
        <strain evidence="1">180601</strain>
        <tissue evidence="1">Whole Body</tissue>
    </source>
</reference>
<protein>
    <submittedName>
        <fullName evidence="1">Uncharacterized protein</fullName>
    </submittedName>
</protein>
<gene>
    <name evidence="1" type="ORF">FWK35_00003100</name>
</gene>